<gene>
    <name evidence="1" type="ORF">C8A01DRAFT_42574</name>
</gene>
<dbReference type="Proteomes" id="UP001303115">
    <property type="component" value="Unassembled WGS sequence"/>
</dbReference>
<reference evidence="2" key="1">
    <citation type="journal article" date="2023" name="Mol. Phylogenet. Evol.">
        <title>Genome-scale phylogeny and comparative genomics of the fungal order Sordariales.</title>
        <authorList>
            <person name="Hensen N."/>
            <person name="Bonometti L."/>
            <person name="Westerberg I."/>
            <person name="Brannstrom I.O."/>
            <person name="Guillou S."/>
            <person name="Cros-Aarteil S."/>
            <person name="Calhoun S."/>
            <person name="Haridas S."/>
            <person name="Kuo A."/>
            <person name="Mondo S."/>
            <person name="Pangilinan J."/>
            <person name="Riley R."/>
            <person name="LaButti K."/>
            <person name="Andreopoulos B."/>
            <person name="Lipzen A."/>
            <person name="Chen C."/>
            <person name="Yan M."/>
            <person name="Daum C."/>
            <person name="Ng V."/>
            <person name="Clum A."/>
            <person name="Steindorff A."/>
            <person name="Ohm R.A."/>
            <person name="Martin F."/>
            <person name="Silar P."/>
            <person name="Natvig D.O."/>
            <person name="Lalanne C."/>
            <person name="Gautier V."/>
            <person name="Ament-Velasquez S.L."/>
            <person name="Kruys A."/>
            <person name="Hutchinson M.I."/>
            <person name="Powell A.J."/>
            <person name="Barry K."/>
            <person name="Miller A.N."/>
            <person name="Grigoriev I.V."/>
            <person name="Debuchy R."/>
            <person name="Gladieux P."/>
            <person name="Hiltunen Thoren M."/>
            <person name="Johannesson H."/>
        </authorList>
    </citation>
    <scope>NUCLEOTIDE SEQUENCE [LARGE SCALE GENOMIC DNA]</scope>
    <source>
        <strain evidence="2">CBS 284.82</strain>
    </source>
</reference>
<accession>A0AAN6PPA4</accession>
<protein>
    <recommendedName>
        <fullName evidence="3">Aminoglycoside phosphotransferase domain-containing protein</fullName>
    </recommendedName>
</protein>
<dbReference type="AlphaFoldDB" id="A0AAN6PPA4"/>
<dbReference type="InterPro" id="IPR011009">
    <property type="entry name" value="Kinase-like_dom_sf"/>
</dbReference>
<proteinExistence type="predicted"/>
<evidence type="ECO:0008006" key="3">
    <source>
        <dbReference type="Google" id="ProtNLM"/>
    </source>
</evidence>
<comment type="caution">
    <text evidence="1">The sequence shown here is derived from an EMBL/GenBank/DDBJ whole genome shotgun (WGS) entry which is preliminary data.</text>
</comment>
<sequence>MPATLELDHRGPITYESALRKAANVISQAAHRAAAEELSRGLWDSRRTIEALVRHHLGLGDGDACAVEPCDRWIRGGFKVCEPVEAAHRRPIFRCPMPHKLAEARYPGTVDEKLSCEVGTYTWMQDWCPDVRIPHLYGFGFSDRRHFTHEGRMPWYVRVWRAIRRCVCGLLGYPTLSRYAAHPTSLHPPVGYMLLEYVGPDTGRMLSDTWAARRHDQARRRTLFRGMARVILSLARVPQFRIGSFRFCTDGTVTLTNRPLPCCVAILENDGAPRTMPQDETYACTEPFVADMLALHDGGFLANRNAMAARALLRTLSHRYLTDLHASNIFVDDDWNLTCLIDLEWVCSLPAEMLAVPYWLMGRGIDELVGDDLREFNEVHREFIDALEEEAATAPGRNSALAHIIRESWESGAVWFWRSLTSVDAIFSLAEDHISPGYCSLSSKVEEVFAQYWCQGSAEVVRRKVADHEEYVKDLGSLFGKGILSNQGGKLE</sequence>
<keyword evidence="2" id="KW-1185">Reference proteome</keyword>
<evidence type="ECO:0000313" key="1">
    <source>
        <dbReference type="EMBL" id="KAK4044666.1"/>
    </source>
</evidence>
<name>A0AAN6PPA4_9PEZI</name>
<dbReference type="SUPFAM" id="SSF56112">
    <property type="entry name" value="Protein kinase-like (PK-like)"/>
    <property type="match status" value="1"/>
</dbReference>
<evidence type="ECO:0000313" key="2">
    <source>
        <dbReference type="Proteomes" id="UP001303115"/>
    </source>
</evidence>
<dbReference type="PANTHER" id="PTHR21310">
    <property type="entry name" value="AMINOGLYCOSIDE PHOSPHOTRANSFERASE-RELATED-RELATED"/>
    <property type="match status" value="1"/>
</dbReference>
<organism evidence="1 2">
    <name type="scientific">Parachaetomium inaequale</name>
    <dbReference type="NCBI Taxonomy" id="2588326"/>
    <lineage>
        <taxon>Eukaryota</taxon>
        <taxon>Fungi</taxon>
        <taxon>Dikarya</taxon>
        <taxon>Ascomycota</taxon>
        <taxon>Pezizomycotina</taxon>
        <taxon>Sordariomycetes</taxon>
        <taxon>Sordariomycetidae</taxon>
        <taxon>Sordariales</taxon>
        <taxon>Chaetomiaceae</taxon>
        <taxon>Parachaetomium</taxon>
    </lineage>
</organism>
<dbReference type="InterPro" id="IPR051678">
    <property type="entry name" value="AGP_Transferase"/>
</dbReference>
<dbReference type="PANTHER" id="PTHR21310:SF37">
    <property type="entry name" value="AMINOGLYCOSIDE PHOSPHOTRANSFERASE DOMAIN-CONTAINING PROTEIN"/>
    <property type="match status" value="1"/>
</dbReference>
<dbReference type="EMBL" id="MU854317">
    <property type="protein sequence ID" value="KAK4044666.1"/>
    <property type="molecule type" value="Genomic_DNA"/>
</dbReference>